<dbReference type="AlphaFoldDB" id="A0A9E7LCI6"/>
<evidence type="ECO:0000313" key="2">
    <source>
        <dbReference type="Proteomes" id="UP001055439"/>
    </source>
</evidence>
<name>A0A9E7LCI6_9LILI</name>
<dbReference type="EMBL" id="CP097511">
    <property type="protein sequence ID" value="URE45589.1"/>
    <property type="molecule type" value="Genomic_DNA"/>
</dbReference>
<sequence>MELAMTESWLFRAAQGHLCPVRSIPSIPFVRVLSAIDFGPALLSLQQTPNGSLWFELTAGRKKRLMLLTHKLFLECSRSLRCHEHHSCPLFYDGNYLEDCTYDI</sequence>
<evidence type="ECO:0000313" key="1">
    <source>
        <dbReference type="EMBL" id="URE45589.1"/>
    </source>
</evidence>
<protein>
    <submittedName>
        <fullName evidence="1">Uncharacterized protein</fullName>
    </submittedName>
</protein>
<organism evidence="1 2">
    <name type="scientific">Musa troglodytarum</name>
    <name type="common">fe'i banana</name>
    <dbReference type="NCBI Taxonomy" id="320322"/>
    <lineage>
        <taxon>Eukaryota</taxon>
        <taxon>Viridiplantae</taxon>
        <taxon>Streptophyta</taxon>
        <taxon>Embryophyta</taxon>
        <taxon>Tracheophyta</taxon>
        <taxon>Spermatophyta</taxon>
        <taxon>Magnoliopsida</taxon>
        <taxon>Liliopsida</taxon>
        <taxon>Zingiberales</taxon>
        <taxon>Musaceae</taxon>
        <taxon>Musa</taxon>
    </lineage>
</organism>
<proteinExistence type="predicted"/>
<dbReference type="Proteomes" id="UP001055439">
    <property type="component" value="Chromosome 9"/>
</dbReference>
<reference evidence="1" key="1">
    <citation type="submission" date="2022-05" db="EMBL/GenBank/DDBJ databases">
        <title>The Musa troglodytarum L. genome provides insights into the mechanism of non-climacteric behaviour and enrichment of carotenoids.</title>
        <authorList>
            <person name="Wang J."/>
        </authorList>
    </citation>
    <scope>NUCLEOTIDE SEQUENCE</scope>
    <source>
        <tissue evidence="1">Leaf</tissue>
    </source>
</reference>
<gene>
    <name evidence="1" type="ORF">MUK42_14840</name>
</gene>
<keyword evidence="2" id="KW-1185">Reference proteome</keyword>
<accession>A0A9E7LCI6</accession>